<sequence>MESEIRKHLSDMEESFIGLVIVDPERFHEAGMELVKHLAKERNLPGIYIAGNQGYESLTRHFEKNKIDTKALTFIDCVTEKPAEEKADSLNPVLVGSPEQLTDLEIALEKALKRHADKNHFVLLDSITTFLVYHDEKTLQKFVHGMSSMIRAHQKSRAIFMAINQEEAKNLFSAMAQYCDKTIRI</sequence>
<reference evidence="2" key="3">
    <citation type="submission" date="2021-05" db="EMBL/GenBank/DDBJ databases">
        <title>Protein family content uncovers lineage relationships and bacterial pathway maintenance mechanisms in DPANN archaea.</title>
        <authorList>
            <person name="Castelle C.J."/>
            <person name="Meheust R."/>
            <person name="Jaffe A.L."/>
            <person name="Seitz K."/>
            <person name="Gong X."/>
            <person name="Baker B.J."/>
            <person name="Banfield J.F."/>
        </authorList>
    </citation>
    <scope>NUCLEOTIDE SEQUENCE</scope>
    <source>
        <strain evidence="2">RIFCSPLOWO2_01_FULL_58_19</strain>
    </source>
</reference>
<dbReference type="AlphaFoldDB" id="A0A7J4JF97"/>
<gene>
    <name evidence="1" type="ORF">HA252_03540</name>
    <name evidence="2" type="ORF">J4203_02075</name>
</gene>
<dbReference type="Pfam" id="PF24336">
    <property type="entry name" value="DUF7504"/>
    <property type="match status" value="1"/>
</dbReference>
<dbReference type="Proteomes" id="UP000678237">
    <property type="component" value="Unassembled WGS sequence"/>
</dbReference>
<evidence type="ECO:0000313" key="1">
    <source>
        <dbReference type="EMBL" id="HIH16451.1"/>
    </source>
</evidence>
<dbReference type="InterPro" id="IPR055927">
    <property type="entry name" value="DUF7504"/>
</dbReference>
<evidence type="ECO:0000313" key="3">
    <source>
        <dbReference type="Proteomes" id="UP000564964"/>
    </source>
</evidence>
<dbReference type="Gene3D" id="3.40.50.300">
    <property type="entry name" value="P-loop containing nucleotide triphosphate hydrolases"/>
    <property type="match status" value="1"/>
</dbReference>
<dbReference type="EMBL" id="DUGH01000085">
    <property type="protein sequence ID" value="HIH16451.1"/>
    <property type="molecule type" value="Genomic_DNA"/>
</dbReference>
<evidence type="ECO:0000313" key="2">
    <source>
        <dbReference type="EMBL" id="MBS3062635.1"/>
    </source>
</evidence>
<evidence type="ECO:0008006" key="4">
    <source>
        <dbReference type="Google" id="ProtNLM"/>
    </source>
</evidence>
<dbReference type="InterPro" id="IPR027417">
    <property type="entry name" value="P-loop_NTPase"/>
</dbReference>
<reference evidence="2" key="2">
    <citation type="submission" date="2021-03" db="EMBL/GenBank/DDBJ databases">
        <authorList>
            <person name="Jaffe A."/>
        </authorList>
    </citation>
    <scope>NUCLEOTIDE SEQUENCE</scope>
    <source>
        <strain evidence="2">RIFCSPLOWO2_01_FULL_58_19</strain>
    </source>
</reference>
<accession>A0A7J4JF97</accession>
<proteinExistence type="predicted"/>
<name>A0A7J4JF97_9ARCH</name>
<reference evidence="1" key="1">
    <citation type="journal article" date="2020" name="bioRxiv">
        <title>A rank-normalized archaeal taxonomy based on genome phylogeny resolves widespread incomplete and uneven classifications.</title>
        <authorList>
            <person name="Rinke C."/>
            <person name="Chuvochina M."/>
            <person name="Mussig A.J."/>
            <person name="Chaumeil P.-A."/>
            <person name="Waite D.W."/>
            <person name="Whitman W.B."/>
            <person name="Parks D.H."/>
            <person name="Hugenholtz P."/>
        </authorList>
    </citation>
    <scope>NUCLEOTIDE SEQUENCE</scope>
    <source>
        <strain evidence="1">UBA10219</strain>
    </source>
</reference>
<comment type="caution">
    <text evidence="1">The sequence shown here is derived from an EMBL/GenBank/DDBJ whole genome shotgun (WGS) entry which is preliminary data.</text>
</comment>
<dbReference type="Proteomes" id="UP000564964">
    <property type="component" value="Unassembled WGS sequence"/>
</dbReference>
<organism evidence="1 3">
    <name type="scientific">Candidatus Iainarchaeum sp</name>
    <dbReference type="NCBI Taxonomy" id="3101447"/>
    <lineage>
        <taxon>Archaea</taxon>
        <taxon>Candidatus Iainarchaeota</taxon>
        <taxon>Candidatus Iainarchaeia</taxon>
        <taxon>Candidatus Iainarchaeales</taxon>
        <taxon>Candidatus Iainarchaeaceae</taxon>
        <taxon>Candidatus Iainarchaeum</taxon>
    </lineage>
</organism>
<dbReference type="EMBL" id="JAGVWE010000002">
    <property type="protein sequence ID" value="MBS3062635.1"/>
    <property type="molecule type" value="Genomic_DNA"/>
</dbReference>
<protein>
    <recommendedName>
        <fullName evidence="4">KaiC-like domain-containing protein</fullName>
    </recommendedName>
</protein>